<sequence length="92" mass="10565">MHLTEVVHIASDLERAQIFLQTHNILRKTPPNCPTCERAMNEIKSADRHDKVIYRCPSHKSRKMSIRAGSILSRSRLSLSDFTFGAYRPQAE</sequence>
<evidence type="ECO:0000313" key="1">
    <source>
        <dbReference type="EMBL" id="KAK0069413.1"/>
    </source>
</evidence>
<evidence type="ECO:0000313" key="2">
    <source>
        <dbReference type="Proteomes" id="UP001233172"/>
    </source>
</evidence>
<dbReference type="Proteomes" id="UP001233172">
    <property type="component" value="Unassembled WGS sequence"/>
</dbReference>
<dbReference type="EMBL" id="JASAOG010000002">
    <property type="protein sequence ID" value="KAK0069413.1"/>
    <property type="molecule type" value="Genomic_DNA"/>
</dbReference>
<reference evidence="1" key="1">
    <citation type="journal article" date="2023" name="PLoS Negl. Trop. Dis.">
        <title>A genome sequence for Biomphalaria pfeifferi, the major vector snail for the human-infecting parasite Schistosoma mansoni.</title>
        <authorList>
            <person name="Bu L."/>
            <person name="Lu L."/>
            <person name="Laidemitt M.R."/>
            <person name="Zhang S.M."/>
            <person name="Mutuku M."/>
            <person name="Mkoji G."/>
            <person name="Steinauer M."/>
            <person name="Loker E.S."/>
        </authorList>
    </citation>
    <scope>NUCLEOTIDE SEQUENCE</scope>
    <source>
        <strain evidence="1">KasaAsao</strain>
    </source>
</reference>
<accession>A0AAD8CBP3</accession>
<protein>
    <submittedName>
        <fullName evidence="1">Uncharacterized protein</fullName>
    </submittedName>
</protein>
<organism evidence="1 2">
    <name type="scientific">Biomphalaria pfeifferi</name>
    <name type="common">Bloodfluke planorb</name>
    <name type="synonym">Freshwater snail</name>
    <dbReference type="NCBI Taxonomy" id="112525"/>
    <lineage>
        <taxon>Eukaryota</taxon>
        <taxon>Metazoa</taxon>
        <taxon>Spiralia</taxon>
        <taxon>Lophotrochozoa</taxon>
        <taxon>Mollusca</taxon>
        <taxon>Gastropoda</taxon>
        <taxon>Heterobranchia</taxon>
        <taxon>Euthyneura</taxon>
        <taxon>Panpulmonata</taxon>
        <taxon>Hygrophila</taxon>
        <taxon>Lymnaeoidea</taxon>
        <taxon>Planorbidae</taxon>
        <taxon>Biomphalaria</taxon>
    </lineage>
</organism>
<name>A0AAD8CBP3_BIOPF</name>
<comment type="caution">
    <text evidence="1">The sequence shown here is derived from an EMBL/GenBank/DDBJ whole genome shotgun (WGS) entry which is preliminary data.</text>
</comment>
<dbReference type="AlphaFoldDB" id="A0AAD8CBP3"/>
<gene>
    <name evidence="1" type="ORF">Bpfe_000590</name>
</gene>
<proteinExistence type="predicted"/>
<keyword evidence="2" id="KW-1185">Reference proteome</keyword>
<reference evidence="1" key="2">
    <citation type="submission" date="2023-04" db="EMBL/GenBank/DDBJ databases">
        <authorList>
            <person name="Bu L."/>
            <person name="Lu L."/>
            <person name="Laidemitt M.R."/>
            <person name="Zhang S.M."/>
            <person name="Mutuku M."/>
            <person name="Mkoji G."/>
            <person name="Steinauer M."/>
            <person name="Loker E.S."/>
        </authorList>
    </citation>
    <scope>NUCLEOTIDE SEQUENCE</scope>
    <source>
        <strain evidence="1">KasaAsao</strain>
        <tissue evidence="1">Whole Snail</tissue>
    </source>
</reference>